<dbReference type="PANTHER" id="PTHR38795">
    <property type="entry name" value="DUF6604 DOMAIN-CONTAINING PROTEIN"/>
    <property type="match status" value="1"/>
</dbReference>
<reference evidence="2" key="1">
    <citation type="journal article" date="2020" name="Stud. Mycol.">
        <title>101 Dothideomycetes genomes: a test case for predicting lifestyles and emergence of pathogens.</title>
        <authorList>
            <person name="Haridas S."/>
            <person name="Albert R."/>
            <person name="Binder M."/>
            <person name="Bloem J."/>
            <person name="Labutti K."/>
            <person name="Salamov A."/>
            <person name="Andreopoulos B."/>
            <person name="Baker S."/>
            <person name="Barry K."/>
            <person name="Bills G."/>
            <person name="Bluhm B."/>
            <person name="Cannon C."/>
            <person name="Castanera R."/>
            <person name="Culley D."/>
            <person name="Daum C."/>
            <person name="Ezra D."/>
            <person name="Gonzalez J."/>
            <person name="Henrissat B."/>
            <person name="Kuo A."/>
            <person name="Liang C."/>
            <person name="Lipzen A."/>
            <person name="Lutzoni F."/>
            <person name="Magnuson J."/>
            <person name="Mondo S."/>
            <person name="Nolan M."/>
            <person name="Ohm R."/>
            <person name="Pangilinan J."/>
            <person name="Park H.-J."/>
            <person name="Ramirez L."/>
            <person name="Alfaro M."/>
            <person name="Sun H."/>
            <person name="Tritt A."/>
            <person name="Yoshinaga Y."/>
            <person name="Zwiers L.-H."/>
            <person name="Turgeon B."/>
            <person name="Goodwin S."/>
            <person name="Spatafora J."/>
            <person name="Crous P."/>
            <person name="Grigoriev I."/>
        </authorList>
    </citation>
    <scope>NUCLEOTIDE SEQUENCE</scope>
    <source>
        <strain evidence="2">CBS 690.94</strain>
    </source>
</reference>
<sequence length="812" mass="92460">MPGLPKNLSGTYQKYKNHTDAIAQWLATTAKSRGYVSPEAKNTSKAGKGQGRPTYTLPTKEWTAHAEFLVGLADPIVSVPEKLAALLDATIGLRQLYSNTVAAILDDTDTKKDSDDRHAFFLNVLKNVRSILSPLLPKRPEAQSTPKTIDEVMNIFTHLELQEPSEAFKQAPDVTPANAPIYKAERPNDMEEAYFALHLLLRDFAKLRTEVSHAWAGYKNGGHDIVAASITTNVAVDLARSMIEELKNMFAPYGGILKMYQIFYASQCVPAGISEKTSPKELKRILDQRERPGDEMNFAMYKVASDVMWPAHLLLDAWCEMHKVNPHPEMKRGFYGTYNPASNREQKSNREKFREDKILLLENLPEFYFYCRTTKPNPPPVEDEFIRLLRTMFETKQVTLPLVFATTLFLDIHNMLRSQVDNGFKRLTDAMHYVVGDIKEEFEFHADIKMDTWPKQNDDVMQHFIETIEFWVHKDHQRENAPKIGRIFTPEPFHLFRKHPWWCGLWKYWALMQFHEFGIAFVNAWGSVMSCTHLYNAVGGGGRKDLMWKDLDVVIGLQDPKTFFIGEAPTTPDDCLKRFALAMGASAASLAKSTRKKKGLTLSKKGPKGLKELGAVLQTFRARICEANGPKQIRAEDVQKILEHSNWEYELDEKDNAQQIYKDVGEKPSPAPKKQLSVNKCLGLIRDLLHAEMMEISFDYFRLHRQCWRLLRVIKDSCRDDLIRIYGPDYIERESQLPFIVGYVLMSASSAQQLGELLVPKQPDVQVTSKVLENAKDRVQVMIDTGSGALIVDHILPCALDLQIGFEFEAEG</sequence>
<protein>
    <recommendedName>
        <fullName evidence="1">DUF6604 domain-containing protein</fullName>
    </recommendedName>
</protein>
<dbReference type="PANTHER" id="PTHR38795:SF1">
    <property type="entry name" value="DUF6604 DOMAIN-CONTAINING PROTEIN"/>
    <property type="match status" value="1"/>
</dbReference>
<dbReference type="InterPro" id="IPR046539">
    <property type="entry name" value="DUF6604"/>
</dbReference>
<proteinExistence type="predicted"/>
<dbReference type="OrthoDB" id="5238236at2759"/>
<organism evidence="2 3">
    <name type="scientific">Karstenula rhodostoma CBS 690.94</name>
    <dbReference type="NCBI Taxonomy" id="1392251"/>
    <lineage>
        <taxon>Eukaryota</taxon>
        <taxon>Fungi</taxon>
        <taxon>Dikarya</taxon>
        <taxon>Ascomycota</taxon>
        <taxon>Pezizomycotina</taxon>
        <taxon>Dothideomycetes</taxon>
        <taxon>Pleosporomycetidae</taxon>
        <taxon>Pleosporales</taxon>
        <taxon>Massarineae</taxon>
        <taxon>Didymosphaeriaceae</taxon>
        <taxon>Karstenula</taxon>
    </lineage>
</organism>
<accession>A0A9P4UG48</accession>
<dbReference type="Pfam" id="PF20253">
    <property type="entry name" value="DUF6604"/>
    <property type="match status" value="1"/>
</dbReference>
<dbReference type="Proteomes" id="UP000799764">
    <property type="component" value="Unassembled WGS sequence"/>
</dbReference>
<comment type="caution">
    <text evidence="2">The sequence shown here is derived from an EMBL/GenBank/DDBJ whole genome shotgun (WGS) entry which is preliminary data.</text>
</comment>
<dbReference type="EMBL" id="MU001496">
    <property type="protein sequence ID" value="KAF2447907.1"/>
    <property type="molecule type" value="Genomic_DNA"/>
</dbReference>
<evidence type="ECO:0000259" key="1">
    <source>
        <dbReference type="Pfam" id="PF20253"/>
    </source>
</evidence>
<gene>
    <name evidence="2" type="ORF">P171DRAFT_453049</name>
</gene>
<name>A0A9P4UG48_9PLEO</name>
<feature type="domain" description="DUF6604" evidence="1">
    <location>
        <begin position="13"/>
        <end position="247"/>
    </location>
</feature>
<keyword evidence="3" id="KW-1185">Reference proteome</keyword>
<evidence type="ECO:0000313" key="3">
    <source>
        <dbReference type="Proteomes" id="UP000799764"/>
    </source>
</evidence>
<evidence type="ECO:0000313" key="2">
    <source>
        <dbReference type="EMBL" id="KAF2447907.1"/>
    </source>
</evidence>
<dbReference type="AlphaFoldDB" id="A0A9P4UG48"/>